<evidence type="ECO:0000256" key="1">
    <source>
        <dbReference type="ARBA" id="ARBA00023002"/>
    </source>
</evidence>
<dbReference type="EMBL" id="JARJLM010000212">
    <property type="protein sequence ID" value="MDF3833768.1"/>
    <property type="molecule type" value="Genomic_DNA"/>
</dbReference>
<dbReference type="Gene3D" id="3.50.50.60">
    <property type="entry name" value="FAD/NAD(P)-binding domain"/>
    <property type="match status" value="1"/>
</dbReference>
<dbReference type="Pfam" id="PF01494">
    <property type="entry name" value="FAD_binding_3"/>
    <property type="match status" value="1"/>
</dbReference>
<dbReference type="InterPro" id="IPR050631">
    <property type="entry name" value="PheA/TfdB_FAD_monoxygenase"/>
</dbReference>
<evidence type="ECO:0000313" key="3">
    <source>
        <dbReference type="EMBL" id="MDF3833768.1"/>
    </source>
</evidence>
<comment type="caution">
    <text evidence="3">The sequence shown here is derived from an EMBL/GenBank/DDBJ whole genome shotgun (WGS) entry which is preliminary data.</text>
</comment>
<dbReference type="RefSeq" id="WP_276265013.1">
    <property type="nucleotide sequence ID" value="NZ_JARJLM010000212.1"/>
</dbReference>
<protein>
    <submittedName>
        <fullName evidence="3">Bifunctional 3-(3-hydroxy-phenyl)propionate/3-hydroxycinnamic acid hydroxylase</fullName>
    </submittedName>
</protein>
<dbReference type="InterPro" id="IPR002938">
    <property type="entry name" value="FAD-bd"/>
</dbReference>
<keyword evidence="1" id="KW-0560">Oxidoreductase</keyword>
<dbReference type="NCBIfam" id="NF004829">
    <property type="entry name" value="PRK06183.1-3"/>
    <property type="match status" value="1"/>
</dbReference>
<proteinExistence type="predicted"/>
<dbReference type="Gene3D" id="3.40.30.120">
    <property type="match status" value="1"/>
</dbReference>
<accession>A0ABT6AMD4</accession>
<keyword evidence="4" id="KW-1185">Reference proteome</keyword>
<organism evidence="3 4">
    <name type="scientific">Cupriavidus basilensis</name>
    <dbReference type="NCBI Taxonomy" id="68895"/>
    <lineage>
        <taxon>Bacteria</taxon>
        <taxon>Pseudomonadati</taxon>
        <taxon>Pseudomonadota</taxon>
        <taxon>Betaproteobacteria</taxon>
        <taxon>Burkholderiales</taxon>
        <taxon>Burkholderiaceae</taxon>
        <taxon>Cupriavidus</taxon>
    </lineage>
</organism>
<name>A0ABT6AMD4_9BURK</name>
<evidence type="ECO:0000259" key="2">
    <source>
        <dbReference type="Pfam" id="PF01494"/>
    </source>
</evidence>
<gene>
    <name evidence="3" type="ORF">P3W85_12530</name>
</gene>
<dbReference type="PANTHER" id="PTHR43476">
    <property type="entry name" value="3-(3-HYDROXY-PHENYL)PROPIONATE/3-HYDROXYCINNAMIC ACID HYDROXYLASE"/>
    <property type="match status" value="1"/>
</dbReference>
<reference evidence="3 4" key="1">
    <citation type="submission" date="2023-03" db="EMBL/GenBank/DDBJ databases">
        <title>Draft assemblies of triclosan tolerant bacteria isolated from returned activated sludge.</title>
        <authorList>
            <person name="Van Hamelsveld S."/>
        </authorList>
    </citation>
    <scope>NUCLEOTIDE SEQUENCE [LARGE SCALE GENOMIC DNA]</scope>
    <source>
        <strain evidence="3 4">GW210010_S58</strain>
    </source>
</reference>
<dbReference type="PANTHER" id="PTHR43476:SF3">
    <property type="entry name" value="FAD-BINDING MONOOXYGENASE"/>
    <property type="match status" value="1"/>
</dbReference>
<dbReference type="InterPro" id="IPR036188">
    <property type="entry name" value="FAD/NAD-bd_sf"/>
</dbReference>
<dbReference type="Proteomes" id="UP001216674">
    <property type="component" value="Unassembled WGS sequence"/>
</dbReference>
<feature type="domain" description="FAD-binding" evidence="2">
    <location>
        <begin position="7"/>
        <end position="364"/>
    </location>
</feature>
<dbReference type="SUPFAM" id="SSF51905">
    <property type="entry name" value="FAD/NAD(P)-binding domain"/>
    <property type="match status" value="1"/>
</dbReference>
<evidence type="ECO:0000313" key="4">
    <source>
        <dbReference type="Proteomes" id="UP001216674"/>
    </source>
</evidence>
<dbReference type="PRINTS" id="PR00420">
    <property type="entry name" value="RNGMNOXGNASE"/>
</dbReference>
<dbReference type="Gene3D" id="3.30.9.10">
    <property type="entry name" value="D-Amino Acid Oxidase, subunit A, domain 2"/>
    <property type="match status" value="1"/>
</dbReference>
<sequence>MSARQAEVDVVIAGLGPTGLVLAHTLGMRGVSVLVLEREPQFYGNARAVYTDGECMRIFQSFGMADRLLRDMLEDVPVQMMLPDGSCLATLKSGDRQYGWAESHFFYQPFLETALADNLSNYPTVTILRGREVVGFEQDDAGVDIRHIAAASSGYGQAPEAGGQGLHAFEASVRARYFAGADGGRSVVRTQLGIKMTGRSFPNPWLVVDIKARHGIEGLRHVPYFAFVCDPECPTVNCVQPKGHHRFEFMLAPGQTKEQMEDPATVRRYLSRYVDVDRFEILRKLVYTFNALVAERWRDRRVFLAGDAAHMMPQFIGQGMNAGVRDAYNLGWKLHAVLSGAASDSLLDTYERERRPHATAMIREAVRVKDFVSVSNPALAMLRNGLSRALTRLPAIGPFITRGDFIPRPVYRRGAYLGLPRRRWSGREGTLMPQPMVRASDGCRYRLDDVLGAGFVLLGAGVDPRALLDAEARTWCDRIGIRYAVIYPWGERPYGASEQCWPTDLIELEDVSGDWYRWLKRAGARHGSVAILRPDRFVFGVVPGRRLDEATTKLRELLGTSDTSVQPVLPDRAASRIKPSVQSKEAA</sequence>